<protein>
    <submittedName>
        <fullName evidence="1">Uncharacterized protein</fullName>
    </submittedName>
</protein>
<dbReference type="OrthoDB" id="999183at2759"/>
<keyword evidence="2" id="KW-1185">Reference proteome</keyword>
<name>A0A7J9CYK4_GOSGO</name>
<reference evidence="1 2" key="1">
    <citation type="journal article" date="2019" name="Genome Biol. Evol.">
        <title>Insights into the evolution of the New World diploid cottons (Gossypium, subgenus Houzingenia) based on genome sequencing.</title>
        <authorList>
            <person name="Grover C.E."/>
            <person name="Arick M.A. 2nd"/>
            <person name="Thrash A."/>
            <person name="Conover J.L."/>
            <person name="Sanders W.S."/>
            <person name="Peterson D.G."/>
            <person name="Frelichowski J.E."/>
            <person name="Scheffler J.A."/>
            <person name="Scheffler B.E."/>
            <person name="Wendel J.F."/>
        </authorList>
    </citation>
    <scope>NUCLEOTIDE SEQUENCE [LARGE SCALE GENOMIC DNA]</scope>
    <source>
        <strain evidence="1">5</strain>
        <tissue evidence="1">Leaf</tissue>
    </source>
</reference>
<dbReference type="EMBL" id="JABEZY010256895">
    <property type="protein sequence ID" value="MBA0753577.1"/>
    <property type="molecule type" value="Genomic_DNA"/>
</dbReference>
<accession>A0A7J9CYK4</accession>
<evidence type="ECO:0000313" key="1">
    <source>
        <dbReference type="EMBL" id="MBA0753577.1"/>
    </source>
</evidence>
<gene>
    <name evidence="1" type="ORF">Gogos_021243</name>
</gene>
<organism evidence="1 2">
    <name type="scientific">Gossypium gossypioides</name>
    <name type="common">Mexican cotton</name>
    <name type="synonym">Selera gossypioides</name>
    <dbReference type="NCBI Taxonomy" id="34282"/>
    <lineage>
        <taxon>Eukaryota</taxon>
        <taxon>Viridiplantae</taxon>
        <taxon>Streptophyta</taxon>
        <taxon>Embryophyta</taxon>
        <taxon>Tracheophyta</taxon>
        <taxon>Spermatophyta</taxon>
        <taxon>Magnoliopsida</taxon>
        <taxon>eudicotyledons</taxon>
        <taxon>Gunneridae</taxon>
        <taxon>Pentapetalae</taxon>
        <taxon>rosids</taxon>
        <taxon>malvids</taxon>
        <taxon>Malvales</taxon>
        <taxon>Malvaceae</taxon>
        <taxon>Malvoideae</taxon>
        <taxon>Gossypium</taxon>
    </lineage>
</organism>
<comment type="caution">
    <text evidence="1">The sequence shown here is derived from an EMBL/GenBank/DDBJ whole genome shotgun (WGS) entry which is preliminary data.</text>
</comment>
<dbReference type="Proteomes" id="UP000593579">
    <property type="component" value="Unassembled WGS sequence"/>
</dbReference>
<proteinExistence type="predicted"/>
<sequence length="57" mass="6591">MRFWGMLTRQPLTYLIGLKRELHHLDNFGRNLQVIECMPKSRRGGGYRVESSVVVSG</sequence>
<dbReference type="AlphaFoldDB" id="A0A7J9CYK4"/>
<evidence type="ECO:0000313" key="2">
    <source>
        <dbReference type="Proteomes" id="UP000593579"/>
    </source>
</evidence>